<dbReference type="EMBL" id="FNQC01000002">
    <property type="protein sequence ID" value="SDY62788.1"/>
    <property type="molecule type" value="Genomic_DNA"/>
</dbReference>
<dbReference type="Gene3D" id="6.10.250.2410">
    <property type="match status" value="1"/>
</dbReference>
<comment type="caution">
    <text evidence="3">The sequence shown here is derived from an EMBL/GenBank/DDBJ whole genome shotgun (WGS) entry which is preliminary data.</text>
</comment>
<evidence type="ECO:0000313" key="4">
    <source>
        <dbReference type="Proteomes" id="UP000199663"/>
    </source>
</evidence>
<comment type="subcellular location">
    <subcellularLocation>
        <location evidence="2">Cytoplasm</location>
    </subcellularLocation>
    <text evidence="2">Associated with two foci at the outer edges of the nucleoid region in young cells, and at four foci within both cell halves in older cells.</text>
</comment>
<sequence>MYPVSFGIKLPLFEGPFDLLLFFIERDELDIYDIPISKITNDFLDYIHHLEKLDIEMASEFILFASTLMKIKSRMLLPRPELDDQGTEIDPREELIRHLLEYKKYKSIIGDLADLEADRIGKEKRGNILEEIRQLSKYDDVESEMQDIDLYKLLKVYQKVMAKFAVRSDETTHTVIQYPYTIEQQKDFVLEKIGLNSTLPFTDFIGYNADKIFVIYTFLAILELLQLSLITIRIGEGFNNFWVEKTQALPIV</sequence>
<dbReference type="InterPro" id="IPR003768">
    <property type="entry name" value="ScpA"/>
</dbReference>
<dbReference type="HAMAP" id="MF_01805">
    <property type="entry name" value="ScpA"/>
    <property type="match status" value="1"/>
</dbReference>
<comment type="similarity">
    <text evidence="2">Belongs to the ScpA family.</text>
</comment>
<comment type="subunit">
    <text evidence="2">Component of a cohesin-like complex composed of ScpA, ScpB and the Smc homodimer, in which ScpA and ScpB bind to the head domain of Smc. The presence of the three proteins is required for the association of the complex with DNA.</text>
</comment>
<keyword evidence="4" id="KW-1185">Reference proteome</keyword>
<protein>
    <recommendedName>
        <fullName evidence="1 2">Segregation and condensation protein A</fullName>
    </recommendedName>
</protein>
<accession>A0A1H3LFP2</accession>
<dbReference type="Proteomes" id="UP000199663">
    <property type="component" value="Unassembled WGS sequence"/>
</dbReference>
<dbReference type="PANTHER" id="PTHR33969">
    <property type="entry name" value="SEGREGATION AND CONDENSATION PROTEIN A"/>
    <property type="match status" value="1"/>
</dbReference>
<proteinExistence type="inferred from homology"/>
<organism evidence="3 4">
    <name type="scientific">Rhodonellum ikkaensis</name>
    <dbReference type="NCBI Taxonomy" id="336829"/>
    <lineage>
        <taxon>Bacteria</taxon>
        <taxon>Pseudomonadati</taxon>
        <taxon>Bacteroidota</taxon>
        <taxon>Cytophagia</taxon>
        <taxon>Cytophagales</taxon>
        <taxon>Cytophagaceae</taxon>
        <taxon>Rhodonellum</taxon>
    </lineage>
</organism>
<evidence type="ECO:0000256" key="2">
    <source>
        <dbReference type="HAMAP-Rule" id="MF_01805"/>
    </source>
</evidence>
<keyword evidence="2" id="KW-0159">Chromosome partition</keyword>
<dbReference type="Pfam" id="PF02616">
    <property type="entry name" value="SMC_ScpA"/>
    <property type="match status" value="1"/>
</dbReference>
<evidence type="ECO:0000256" key="1">
    <source>
        <dbReference type="ARBA" id="ARBA00044777"/>
    </source>
</evidence>
<keyword evidence="2" id="KW-0963">Cytoplasm</keyword>
<keyword evidence="2" id="KW-0131">Cell cycle</keyword>
<comment type="function">
    <text evidence="2">Participates in chromosomal partition during cell division. May act via the formation of a condensin-like complex containing Smc and ScpB that pull DNA away from mid-cell into both cell halves.</text>
</comment>
<evidence type="ECO:0000313" key="3">
    <source>
        <dbReference type="EMBL" id="SDY62788.1"/>
    </source>
</evidence>
<dbReference type="PANTHER" id="PTHR33969:SF2">
    <property type="entry name" value="SEGREGATION AND CONDENSATION PROTEIN A"/>
    <property type="match status" value="1"/>
</dbReference>
<keyword evidence="2" id="KW-0132">Cell division</keyword>
<name>A0A1H3LFP2_9BACT</name>
<gene>
    <name evidence="2" type="primary">scpA</name>
    <name evidence="3" type="ORF">SAMN05444412_10224</name>
</gene>
<reference evidence="3 4" key="1">
    <citation type="submission" date="2016-10" db="EMBL/GenBank/DDBJ databases">
        <authorList>
            <person name="Varghese N."/>
            <person name="Submissions S."/>
        </authorList>
    </citation>
    <scope>NUCLEOTIDE SEQUENCE [LARGE SCALE GENOMIC DNA]</scope>
    <source>
        <strain evidence="3 4">DSM 17997</strain>
    </source>
</reference>